<evidence type="ECO:0000256" key="1">
    <source>
        <dbReference type="SAM" id="MobiDB-lite"/>
    </source>
</evidence>
<proteinExistence type="predicted"/>
<dbReference type="AlphaFoldDB" id="C0QK86"/>
<dbReference type="OrthoDB" id="5410776at2"/>
<dbReference type="HOGENOM" id="CLU_1213224_0_0_7"/>
<evidence type="ECO:0000313" key="2">
    <source>
        <dbReference type="EMBL" id="ACN16112.1"/>
    </source>
</evidence>
<dbReference type="Proteomes" id="UP000000442">
    <property type="component" value="Chromosome"/>
</dbReference>
<reference evidence="2 3" key="1">
    <citation type="journal article" date="2009" name="Environ. Microbiol.">
        <title>Genome sequence of Desulfobacterium autotrophicum HRM2, a marine sulfate reducer oxidizing organic carbon completely to carbon dioxide.</title>
        <authorList>
            <person name="Strittmatter A.W."/>
            <person name="Liesegang H."/>
            <person name="Rabus R."/>
            <person name="Decker I."/>
            <person name="Amann J."/>
            <person name="Andres S."/>
            <person name="Henne A."/>
            <person name="Fricke W.F."/>
            <person name="Martinez-Arias R."/>
            <person name="Bartels D."/>
            <person name="Goesmann A."/>
            <person name="Krause L."/>
            <person name="Puehler A."/>
            <person name="Klenk H.P."/>
            <person name="Richter M."/>
            <person name="Schuler M."/>
            <person name="Gloeckner F.O."/>
            <person name="Meyerdierks A."/>
            <person name="Gottschalk G."/>
            <person name="Amann R."/>
        </authorList>
    </citation>
    <scope>NUCLEOTIDE SEQUENCE [LARGE SCALE GENOMIC DNA]</scope>
    <source>
        <strain evidence="3">ATCC 43914 / DSM 3382 / HRM2</strain>
    </source>
</reference>
<dbReference type="eggNOG" id="COG1196">
    <property type="taxonomic scope" value="Bacteria"/>
</dbReference>
<organism evidence="2 3">
    <name type="scientific">Desulforapulum autotrophicum (strain ATCC 43914 / DSM 3382 / VKM B-1955 / HRM2)</name>
    <name type="common">Desulfobacterium autotrophicum</name>
    <dbReference type="NCBI Taxonomy" id="177437"/>
    <lineage>
        <taxon>Bacteria</taxon>
        <taxon>Pseudomonadati</taxon>
        <taxon>Thermodesulfobacteriota</taxon>
        <taxon>Desulfobacteria</taxon>
        <taxon>Desulfobacterales</taxon>
        <taxon>Desulfobacteraceae</taxon>
        <taxon>Desulforapulum</taxon>
    </lineage>
</organism>
<accession>C0QK86</accession>
<name>C0QK86_DESAH</name>
<gene>
    <name evidence="2" type="ordered locus">HRM2_30290</name>
</gene>
<dbReference type="KEGG" id="dat:HRM2_30290"/>
<dbReference type="STRING" id="177437.HRM2_30290"/>
<evidence type="ECO:0000313" key="3">
    <source>
        <dbReference type="Proteomes" id="UP000000442"/>
    </source>
</evidence>
<dbReference type="EMBL" id="CP001087">
    <property type="protein sequence ID" value="ACN16112.1"/>
    <property type="molecule type" value="Genomic_DNA"/>
</dbReference>
<sequence length="236" mass="26964">MQIYHPHNYLTALWLCAVFFLSACSGGSSTRLPLDKIKADLADEPTYSVVLEDMREQGTFFKTYSHKYLVVKPDDSTRTDWLEVPETFYNQNREFLGMALISKKDGTLDNQVAPPGYSYVGDPKYGNWRQDSQGGSFWEFYGKYALFSSLFGGWNRPIYRNDYAMYNQSRSTNRPFFGRNKEFGSTGSVVKAKNPGFYSRRMEANRAAQSSFKQKAAKRMGRTKTGFRSRSGGFGK</sequence>
<feature type="compositionally biased region" description="Basic residues" evidence="1">
    <location>
        <begin position="215"/>
        <end position="227"/>
    </location>
</feature>
<keyword evidence="3" id="KW-1185">Reference proteome</keyword>
<protein>
    <submittedName>
        <fullName evidence="2">Uncharacterized protein</fullName>
    </submittedName>
</protein>
<feature type="region of interest" description="Disordered" evidence="1">
    <location>
        <begin position="205"/>
        <end position="236"/>
    </location>
</feature>